<organism evidence="2 3">
    <name type="scientific">Bacillus salitolerans</name>
    <dbReference type="NCBI Taxonomy" id="1437434"/>
    <lineage>
        <taxon>Bacteria</taxon>
        <taxon>Bacillati</taxon>
        <taxon>Bacillota</taxon>
        <taxon>Bacilli</taxon>
        <taxon>Bacillales</taxon>
        <taxon>Bacillaceae</taxon>
        <taxon>Bacillus</taxon>
    </lineage>
</organism>
<dbReference type="InterPro" id="IPR016181">
    <property type="entry name" value="Acyl_CoA_acyltransferase"/>
</dbReference>
<feature type="domain" description="N-acetyltransferase" evidence="1">
    <location>
        <begin position="2"/>
        <end position="168"/>
    </location>
</feature>
<evidence type="ECO:0000259" key="1">
    <source>
        <dbReference type="PROSITE" id="PS51186"/>
    </source>
</evidence>
<dbReference type="InterPro" id="IPR000182">
    <property type="entry name" value="GNAT_dom"/>
</dbReference>
<reference evidence="3" key="1">
    <citation type="journal article" date="2019" name="Int. J. Syst. Evol. Microbiol.">
        <title>The Global Catalogue of Microorganisms (GCM) 10K type strain sequencing project: providing services to taxonomists for standard genome sequencing and annotation.</title>
        <authorList>
            <consortium name="The Broad Institute Genomics Platform"/>
            <consortium name="The Broad Institute Genome Sequencing Center for Infectious Disease"/>
            <person name="Wu L."/>
            <person name="Ma J."/>
        </authorList>
    </citation>
    <scope>NUCLEOTIDE SEQUENCE [LARGE SCALE GENOMIC DNA]</scope>
    <source>
        <strain evidence="3">CCUG 49339</strain>
    </source>
</reference>
<dbReference type="PROSITE" id="PS51186">
    <property type="entry name" value="GNAT"/>
    <property type="match status" value="1"/>
</dbReference>
<name>A0ABW4LWQ4_9BACI</name>
<sequence>MLEILKIKEEMLEKVASLYNKVWSVRGTSFLERLQKHMNYEGFTGFVIVSEDGDVIGYSYGYTSLPEQYYHGLLSNEFNSEDYQKWLTDCFEFVELAVHPGYRKQGHANQLITKLLDGVGHKTAILTTQQNNFSARKLYESLHWVLYKETFYPGDKSNPFVIMVKKLR</sequence>
<dbReference type="Pfam" id="PF00583">
    <property type="entry name" value="Acetyltransf_1"/>
    <property type="match status" value="1"/>
</dbReference>
<protein>
    <submittedName>
        <fullName evidence="2">GNAT family N-acetyltransferase</fullName>
    </submittedName>
</protein>
<accession>A0ABW4LWQ4</accession>
<dbReference type="Gene3D" id="3.40.630.30">
    <property type="match status" value="1"/>
</dbReference>
<keyword evidence="3" id="KW-1185">Reference proteome</keyword>
<dbReference type="SUPFAM" id="SSF55729">
    <property type="entry name" value="Acyl-CoA N-acyltransferases (Nat)"/>
    <property type="match status" value="1"/>
</dbReference>
<dbReference type="EMBL" id="JBHUEM010000055">
    <property type="protein sequence ID" value="MFD1739624.1"/>
    <property type="molecule type" value="Genomic_DNA"/>
</dbReference>
<dbReference type="CDD" id="cd04301">
    <property type="entry name" value="NAT_SF"/>
    <property type="match status" value="1"/>
</dbReference>
<evidence type="ECO:0000313" key="2">
    <source>
        <dbReference type="EMBL" id="MFD1739624.1"/>
    </source>
</evidence>
<proteinExistence type="predicted"/>
<gene>
    <name evidence="2" type="ORF">ACFSCX_24380</name>
</gene>
<evidence type="ECO:0000313" key="3">
    <source>
        <dbReference type="Proteomes" id="UP001597214"/>
    </source>
</evidence>
<dbReference type="RefSeq" id="WP_377930865.1">
    <property type="nucleotide sequence ID" value="NZ_JBHUEM010000055.1"/>
</dbReference>
<dbReference type="Proteomes" id="UP001597214">
    <property type="component" value="Unassembled WGS sequence"/>
</dbReference>
<comment type="caution">
    <text evidence="2">The sequence shown here is derived from an EMBL/GenBank/DDBJ whole genome shotgun (WGS) entry which is preliminary data.</text>
</comment>